<keyword evidence="8" id="KW-1185">Reference proteome</keyword>
<keyword evidence="4" id="KW-0472">Membrane</keyword>
<evidence type="ECO:0000313" key="7">
    <source>
        <dbReference type="EMBL" id="MCT8973164.1"/>
    </source>
</evidence>
<dbReference type="NCBIfam" id="TIGR00254">
    <property type="entry name" value="GGDEF"/>
    <property type="match status" value="1"/>
</dbReference>
<dbReference type="GO" id="GO:0052621">
    <property type="term" value="F:diguanylate cyclase activity"/>
    <property type="evidence" value="ECO:0007669"/>
    <property type="project" value="UniProtKB-EC"/>
</dbReference>
<dbReference type="Pfam" id="PF00672">
    <property type="entry name" value="HAMP"/>
    <property type="match status" value="1"/>
</dbReference>
<feature type="domain" description="GGDEF" evidence="6">
    <location>
        <begin position="334"/>
        <end position="468"/>
    </location>
</feature>
<keyword evidence="4" id="KW-1133">Transmembrane helix</keyword>
<proteinExistence type="predicted"/>
<dbReference type="GO" id="GO:0005886">
    <property type="term" value="C:plasma membrane"/>
    <property type="evidence" value="ECO:0007669"/>
    <property type="project" value="TreeGrafter"/>
</dbReference>
<keyword evidence="7" id="KW-0808">Transferase</keyword>
<dbReference type="SUPFAM" id="SSF55073">
    <property type="entry name" value="Nucleotide cyclase"/>
    <property type="match status" value="1"/>
</dbReference>
<dbReference type="GO" id="GO:0043709">
    <property type="term" value="P:cell adhesion involved in single-species biofilm formation"/>
    <property type="evidence" value="ECO:0007669"/>
    <property type="project" value="TreeGrafter"/>
</dbReference>
<dbReference type="SMART" id="SM00267">
    <property type="entry name" value="GGDEF"/>
    <property type="match status" value="1"/>
</dbReference>
<name>A0AAW5R038_9HYPH</name>
<comment type="caution">
    <text evidence="7">The sequence shown here is derived from an EMBL/GenBank/DDBJ whole genome shotgun (WGS) entry which is preliminary data.</text>
</comment>
<feature type="domain" description="HAMP" evidence="5">
    <location>
        <begin position="245"/>
        <end position="298"/>
    </location>
</feature>
<dbReference type="CDD" id="cd06225">
    <property type="entry name" value="HAMP"/>
    <property type="match status" value="1"/>
</dbReference>
<organism evidence="7 8">
    <name type="scientific">Microbaculum marinisediminis</name>
    <dbReference type="NCBI Taxonomy" id="2931392"/>
    <lineage>
        <taxon>Bacteria</taxon>
        <taxon>Pseudomonadati</taxon>
        <taxon>Pseudomonadota</taxon>
        <taxon>Alphaproteobacteria</taxon>
        <taxon>Hyphomicrobiales</taxon>
        <taxon>Tepidamorphaceae</taxon>
        <taxon>Microbaculum</taxon>
    </lineage>
</organism>
<dbReference type="Pfam" id="PF00990">
    <property type="entry name" value="GGDEF"/>
    <property type="match status" value="1"/>
</dbReference>
<dbReference type="AlphaFoldDB" id="A0AAW5R038"/>
<accession>A0AAW5R038</accession>
<dbReference type="Gene3D" id="3.30.70.270">
    <property type="match status" value="1"/>
</dbReference>
<dbReference type="RefSeq" id="WP_261616743.1">
    <property type="nucleotide sequence ID" value="NZ_JALIDZ010000006.1"/>
</dbReference>
<evidence type="ECO:0000259" key="5">
    <source>
        <dbReference type="PROSITE" id="PS50885"/>
    </source>
</evidence>
<evidence type="ECO:0000256" key="4">
    <source>
        <dbReference type="SAM" id="Phobius"/>
    </source>
</evidence>
<dbReference type="EC" id="2.7.7.65" evidence="1"/>
<dbReference type="SUPFAM" id="SSF158472">
    <property type="entry name" value="HAMP domain-like"/>
    <property type="match status" value="1"/>
</dbReference>
<dbReference type="PANTHER" id="PTHR45138">
    <property type="entry name" value="REGULATORY COMPONENTS OF SENSORY TRANSDUCTION SYSTEM"/>
    <property type="match status" value="1"/>
</dbReference>
<evidence type="ECO:0000256" key="1">
    <source>
        <dbReference type="ARBA" id="ARBA00012528"/>
    </source>
</evidence>
<keyword evidence="7" id="KW-0548">Nucleotidyltransferase</keyword>
<feature type="region of interest" description="Disordered" evidence="3">
    <location>
        <begin position="1"/>
        <end position="26"/>
    </location>
</feature>
<dbReference type="InterPro" id="IPR050469">
    <property type="entry name" value="Diguanylate_Cyclase"/>
</dbReference>
<dbReference type="Proteomes" id="UP001320898">
    <property type="component" value="Unassembled WGS sequence"/>
</dbReference>
<comment type="catalytic activity">
    <reaction evidence="2">
        <text>2 GTP = 3',3'-c-di-GMP + 2 diphosphate</text>
        <dbReference type="Rhea" id="RHEA:24898"/>
        <dbReference type="ChEBI" id="CHEBI:33019"/>
        <dbReference type="ChEBI" id="CHEBI:37565"/>
        <dbReference type="ChEBI" id="CHEBI:58805"/>
        <dbReference type="EC" id="2.7.7.65"/>
    </reaction>
</comment>
<dbReference type="EMBL" id="JALIDZ010000006">
    <property type="protein sequence ID" value="MCT8973164.1"/>
    <property type="molecule type" value="Genomic_DNA"/>
</dbReference>
<dbReference type="PROSITE" id="PS50885">
    <property type="entry name" value="HAMP"/>
    <property type="match status" value="1"/>
</dbReference>
<evidence type="ECO:0000259" key="6">
    <source>
        <dbReference type="PROSITE" id="PS50887"/>
    </source>
</evidence>
<dbReference type="InterPro" id="IPR043128">
    <property type="entry name" value="Rev_trsase/Diguanyl_cyclase"/>
</dbReference>
<reference evidence="7 8" key="1">
    <citation type="submission" date="2022-04" db="EMBL/GenBank/DDBJ databases">
        <authorList>
            <person name="Ye Y.-Q."/>
            <person name="Du Z.-J."/>
        </authorList>
    </citation>
    <scope>NUCLEOTIDE SEQUENCE [LARGE SCALE GENOMIC DNA]</scope>
    <source>
        <strain evidence="7 8">A6E488</strain>
    </source>
</reference>
<dbReference type="PROSITE" id="PS50887">
    <property type="entry name" value="GGDEF"/>
    <property type="match status" value="1"/>
</dbReference>
<dbReference type="InterPro" id="IPR029787">
    <property type="entry name" value="Nucleotide_cyclase"/>
</dbReference>
<dbReference type="GO" id="GO:1902201">
    <property type="term" value="P:negative regulation of bacterial-type flagellum-dependent cell motility"/>
    <property type="evidence" value="ECO:0007669"/>
    <property type="project" value="TreeGrafter"/>
</dbReference>
<dbReference type="Gene3D" id="6.10.340.10">
    <property type="match status" value="1"/>
</dbReference>
<dbReference type="FunFam" id="3.30.70.270:FF:000001">
    <property type="entry name" value="Diguanylate cyclase domain protein"/>
    <property type="match status" value="1"/>
</dbReference>
<evidence type="ECO:0000256" key="2">
    <source>
        <dbReference type="ARBA" id="ARBA00034247"/>
    </source>
</evidence>
<sequence>MSISYPENGDAGKIRPASGDRPGSRRALPTWTAITRRFRRSIRVRFVFALACALLGITLTAAVWKASQYALLSTFEHTVHEVRTDITPSHNIAVSLLEAERLVRLYEKDQSPALATEFELAAGAIESNFLMFVGHLTNVEEHQDDIDVHLMVSAYDAWQGARQAASGLFARNPETPAFSASFHDTTTGLESAYAATSDFYRRTVSEIERHLSNGQAVSSWAGYVMMSAILAGYLILILTSLYVCRSILHPIESLQEGARRLGKRDFAHRVRLHNKADELGQLGRAFNVAAASLQRLYRELEHRSTRDGLTGALNRAAFTERLSADCASSDRHERPLSLLMVDIDFFKRVNDMHGHQTGDRILQGVVDLMENTIRPGDVVARYGGEEFAVILPDTDEREAVATADRIRRAVERQLFDCGAAEPITVTVSIGCACRQPDAMPSEDLIESADAALYQAKRTGRNRVVKAHPGTGKPSHPVALVSVA</sequence>
<dbReference type="PANTHER" id="PTHR45138:SF9">
    <property type="entry name" value="DIGUANYLATE CYCLASE DGCM-RELATED"/>
    <property type="match status" value="1"/>
</dbReference>
<dbReference type="InterPro" id="IPR003660">
    <property type="entry name" value="HAMP_dom"/>
</dbReference>
<protein>
    <recommendedName>
        <fullName evidence="1">diguanylate cyclase</fullName>
        <ecNumber evidence="1">2.7.7.65</ecNumber>
    </recommendedName>
</protein>
<dbReference type="SMART" id="SM00304">
    <property type="entry name" value="HAMP"/>
    <property type="match status" value="1"/>
</dbReference>
<evidence type="ECO:0000313" key="8">
    <source>
        <dbReference type="Proteomes" id="UP001320898"/>
    </source>
</evidence>
<evidence type="ECO:0000256" key="3">
    <source>
        <dbReference type="SAM" id="MobiDB-lite"/>
    </source>
</evidence>
<keyword evidence="4" id="KW-0812">Transmembrane</keyword>
<dbReference type="CDD" id="cd01949">
    <property type="entry name" value="GGDEF"/>
    <property type="match status" value="1"/>
</dbReference>
<dbReference type="GO" id="GO:0007165">
    <property type="term" value="P:signal transduction"/>
    <property type="evidence" value="ECO:0007669"/>
    <property type="project" value="InterPro"/>
</dbReference>
<feature type="transmembrane region" description="Helical" evidence="4">
    <location>
        <begin position="46"/>
        <end position="64"/>
    </location>
</feature>
<feature type="transmembrane region" description="Helical" evidence="4">
    <location>
        <begin position="220"/>
        <end position="244"/>
    </location>
</feature>
<gene>
    <name evidence="7" type="ORF">MUB46_14975</name>
</gene>
<dbReference type="InterPro" id="IPR000160">
    <property type="entry name" value="GGDEF_dom"/>
</dbReference>